<comment type="caution">
    <text evidence="2">The sequence shown here is derived from an EMBL/GenBank/DDBJ whole genome shotgun (WGS) entry which is preliminary data.</text>
</comment>
<feature type="non-terminal residue" evidence="2">
    <location>
        <position position="1"/>
    </location>
</feature>
<dbReference type="AlphaFoldDB" id="A0AAV7WGP5"/>
<protein>
    <submittedName>
        <fullName evidence="2">Uncharacterized protein</fullName>
    </submittedName>
</protein>
<feature type="non-terminal residue" evidence="2">
    <location>
        <position position="73"/>
    </location>
</feature>
<proteinExistence type="predicted"/>
<keyword evidence="3" id="KW-1185">Reference proteome</keyword>
<organism evidence="2 3">
    <name type="scientific">Pleurodeles waltl</name>
    <name type="common">Iberian ribbed newt</name>
    <dbReference type="NCBI Taxonomy" id="8319"/>
    <lineage>
        <taxon>Eukaryota</taxon>
        <taxon>Metazoa</taxon>
        <taxon>Chordata</taxon>
        <taxon>Craniata</taxon>
        <taxon>Vertebrata</taxon>
        <taxon>Euteleostomi</taxon>
        <taxon>Amphibia</taxon>
        <taxon>Batrachia</taxon>
        <taxon>Caudata</taxon>
        <taxon>Salamandroidea</taxon>
        <taxon>Salamandridae</taxon>
        <taxon>Pleurodelinae</taxon>
        <taxon>Pleurodeles</taxon>
    </lineage>
</organism>
<evidence type="ECO:0000256" key="1">
    <source>
        <dbReference type="SAM" id="MobiDB-lite"/>
    </source>
</evidence>
<evidence type="ECO:0000313" key="2">
    <source>
        <dbReference type="EMBL" id="KAJ1213217.1"/>
    </source>
</evidence>
<reference evidence="2" key="1">
    <citation type="journal article" date="2022" name="bioRxiv">
        <title>Sequencing and chromosome-scale assembly of the giantPleurodeles waltlgenome.</title>
        <authorList>
            <person name="Brown T."/>
            <person name="Elewa A."/>
            <person name="Iarovenko S."/>
            <person name="Subramanian E."/>
            <person name="Araus A.J."/>
            <person name="Petzold A."/>
            <person name="Susuki M."/>
            <person name="Suzuki K.-i.T."/>
            <person name="Hayashi T."/>
            <person name="Toyoda A."/>
            <person name="Oliveira C."/>
            <person name="Osipova E."/>
            <person name="Leigh N.D."/>
            <person name="Simon A."/>
            <person name="Yun M.H."/>
        </authorList>
    </citation>
    <scope>NUCLEOTIDE SEQUENCE</scope>
    <source>
        <strain evidence="2">20211129_DDA</strain>
        <tissue evidence="2">Liver</tissue>
    </source>
</reference>
<accession>A0AAV7WGP5</accession>
<dbReference type="EMBL" id="JANPWB010000001">
    <property type="protein sequence ID" value="KAJ1213217.1"/>
    <property type="molecule type" value="Genomic_DNA"/>
</dbReference>
<sequence length="73" mass="7735">GPVSLVRLSCPAPVFGLQRTDVTRASGSGERERTFPFRAPVQTGSLCPVARGRGGRRPSGLKNCPPFVNSMGH</sequence>
<evidence type="ECO:0000313" key="3">
    <source>
        <dbReference type="Proteomes" id="UP001066276"/>
    </source>
</evidence>
<name>A0AAV7WGP5_PLEWA</name>
<feature type="region of interest" description="Disordered" evidence="1">
    <location>
        <begin position="46"/>
        <end position="73"/>
    </location>
</feature>
<dbReference type="Proteomes" id="UP001066276">
    <property type="component" value="Chromosome 1_1"/>
</dbReference>
<gene>
    <name evidence="2" type="ORF">NDU88_000855</name>
</gene>